<comment type="similarity">
    <text evidence="1">Belongs to the LDH/MDH superfamily. MDH type 2 family.</text>
</comment>
<evidence type="ECO:0000259" key="4">
    <source>
        <dbReference type="Pfam" id="PF00056"/>
    </source>
</evidence>
<evidence type="ECO:0000256" key="3">
    <source>
        <dbReference type="SAM" id="Phobius"/>
    </source>
</evidence>
<dbReference type="OrthoDB" id="1926594at2759"/>
<dbReference type="SUPFAM" id="SSF51735">
    <property type="entry name" value="NAD(P)-binding Rossmann-fold domains"/>
    <property type="match status" value="1"/>
</dbReference>
<name>A0A8J4QC16_9ROSI</name>
<dbReference type="InterPro" id="IPR001236">
    <property type="entry name" value="Lactate/malate_DH_N"/>
</dbReference>
<dbReference type="Proteomes" id="UP000737018">
    <property type="component" value="Unassembled WGS sequence"/>
</dbReference>
<dbReference type="InterPro" id="IPR036291">
    <property type="entry name" value="NAD(P)-bd_dom_sf"/>
</dbReference>
<keyword evidence="2" id="KW-0560">Oxidoreductase</keyword>
<dbReference type="InterPro" id="IPR010945">
    <property type="entry name" value="Malate_DH_type2"/>
</dbReference>
<evidence type="ECO:0000313" key="6">
    <source>
        <dbReference type="Proteomes" id="UP000737018"/>
    </source>
</evidence>
<gene>
    <name evidence="5" type="ORF">CMV_026261</name>
</gene>
<feature type="domain" description="Lactate/malate dehydrogenase N-terminal" evidence="4">
    <location>
        <begin position="41"/>
        <end position="116"/>
    </location>
</feature>
<dbReference type="AlphaFoldDB" id="A0A8J4QC16"/>
<dbReference type="Pfam" id="PF00056">
    <property type="entry name" value="Ldh_1_N"/>
    <property type="match status" value="1"/>
</dbReference>
<evidence type="ECO:0000313" key="5">
    <source>
        <dbReference type="EMBL" id="KAF3947631.1"/>
    </source>
</evidence>
<dbReference type="Gene3D" id="3.40.50.720">
    <property type="entry name" value="NAD(P)-binding Rossmann-like Domain"/>
    <property type="match status" value="1"/>
</dbReference>
<reference evidence="5" key="1">
    <citation type="submission" date="2020-03" db="EMBL/GenBank/DDBJ databases">
        <title>Castanea mollissima Vanexum genome sequencing.</title>
        <authorList>
            <person name="Staton M."/>
        </authorList>
    </citation>
    <scope>NUCLEOTIDE SEQUENCE</scope>
    <source>
        <tissue evidence="5">Leaf</tissue>
    </source>
</reference>
<keyword evidence="6" id="KW-1185">Reference proteome</keyword>
<protein>
    <recommendedName>
        <fullName evidence="4">Lactate/malate dehydrogenase N-terminal domain-containing protein</fullName>
    </recommendedName>
</protein>
<keyword evidence="3" id="KW-1133">Transmembrane helix</keyword>
<comment type="caution">
    <text evidence="5">The sequence shown here is derived from an EMBL/GenBank/DDBJ whole genome shotgun (WGS) entry which is preliminary data.</text>
</comment>
<sequence length="143" mass="15981">MEYLELLLKGLVVLFPIAFCWMLITYKWSFRKIEKEPMKSVTLHLFDNIEQADEALNGIKMELIDAAFPLLKGVIATMDIVEACKDINIVVMLGGFPRKEGMERTDMMSKNVSIHGSSFGIGQACCCGLQGDLINALECVDMI</sequence>
<dbReference type="GO" id="GO:0006108">
    <property type="term" value="P:malate metabolic process"/>
    <property type="evidence" value="ECO:0007669"/>
    <property type="project" value="InterPro"/>
</dbReference>
<evidence type="ECO:0000256" key="1">
    <source>
        <dbReference type="ARBA" id="ARBA00009613"/>
    </source>
</evidence>
<keyword evidence="3" id="KW-0812">Transmembrane</keyword>
<feature type="transmembrane region" description="Helical" evidence="3">
    <location>
        <begin position="6"/>
        <end position="26"/>
    </location>
</feature>
<organism evidence="5 6">
    <name type="scientific">Castanea mollissima</name>
    <name type="common">Chinese chestnut</name>
    <dbReference type="NCBI Taxonomy" id="60419"/>
    <lineage>
        <taxon>Eukaryota</taxon>
        <taxon>Viridiplantae</taxon>
        <taxon>Streptophyta</taxon>
        <taxon>Embryophyta</taxon>
        <taxon>Tracheophyta</taxon>
        <taxon>Spermatophyta</taxon>
        <taxon>Magnoliopsida</taxon>
        <taxon>eudicotyledons</taxon>
        <taxon>Gunneridae</taxon>
        <taxon>Pentapetalae</taxon>
        <taxon>rosids</taxon>
        <taxon>fabids</taxon>
        <taxon>Fagales</taxon>
        <taxon>Fagaceae</taxon>
        <taxon>Castanea</taxon>
    </lineage>
</organism>
<evidence type="ECO:0000256" key="2">
    <source>
        <dbReference type="ARBA" id="ARBA00023002"/>
    </source>
</evidence>
<dbReference type="EMBL" id="JRKL02007555">
    <property type="protein sequence ID" value="KAF3947631.1"/>
    <property type="molecule type" value="Genomic_DNA"/>
</dbReference>
<proteinExistence type="inferred from homology"/>
<dbReference type="GO" id="GO:0016615">
    <property type="term" value="F:malate dehydrogenase activity"/>
    <property type="evidence" value="ECO:0007669"/>
    <property type="project" value="InterPro"/>
</dbReference>
<keyword evidence="3" id="KW-0472">Membrane</keyword>
<dbReference type="PANTHER" id="PTHR23382">
    <property type="entry name" value="MALATE DEHYDROGENASE"/>
    <property type="match status" value="1"/>
</dbReference>
<accession>A0A8J4QC16</accession>